<dbReference type="HAMAP" id="MF_01148">
    <property type="entry name" value="Lnt"/>
    <property type="match status" value="1"/>
</dbReference>
<dbReference type="InterPro" id="IPR003010">
    <property type="entry name" value="C-N_Hydrolase"/>
</dbReference>
<evidence type="ECO:0000256" key="2">
    <source>
        <dbReference type="ARBA" id="ARBA00010065"/>
    </source>
</evidence>
<dbReference type="PROSITE" id="PS50263">
    <property type="entry name" value="CN_HYDROLASE"/>
    <property type="match status" value="1"/>
</dbReference>
<evidence type="ECO:0000256" key="6">
    <source>
        <dbReference type="ARBA" id="ARBA00022989"/>
    </source>
</evidence>
<feature type="transmembrane region" description="Helical" evidence="9">
    <location>
        <begin position="190"/>
        <end position="209"/>
    </location>
</feature>
<dbReference type="AlphaFoldDB" id="A0A975F3Q6"/>
<accession>A0A975F3Q6</accession>
<evidence type="ECO:0000313" key="11">
    <source>
        <dbReference type="EMBL" id="QTQ14165.1"/>
    </source>
</evidence>
<evidence type="ECO:0000256" key="1">
    <source>
        <dbReference type="ARBA" id="ARBA00004651"/>
    </source>
</evidence>
<evidence type="ECO:0000256" key="5">
    <source>
        <dbReference type="ARBA" id="ARBA00022692"/>
    </source>
</evidence>
<feature type="transmembrane region" description="Helical" evidence="9">
    <location>
        <begin position="28"/>
        <end position="45"/>
    </location>
</feature>
<dbReference type="EMBL" id="CP054142">
    <property type="protein sequence ID" value="QTQ14165.1"/>
    <property type="molecule type" value="Genomic_DNA"/>
</dbReference>
<dbReference type="InterPro" id="IPR004563">
    <property type="entry name" value="Apolipo_AcylTrfase"/>
</dbReference>
<evidence type="ECO:0000256" key="7">
    <source>
        <dbReference type="ARBA" id="ARBA00023136"/>
    </source>
</evidence>
<feature type="transmembrane region" description="Helical" evidence="9">
    <location>
        <begin position="54"/>
        <end position="73"/>
    </location>
</feature>
<dbReference type="InterPro" id="IPR036526">
    <property type="entry name" value="C-N_Hydrolase_sf"/>
</dbReference>
<reference evidence="11 12" key="1">
    <citation type="journal article" date="2021" name="Microbiol. Resour. Announc.">
        <title>Complete Genome Sequences of Three Human Oral Treponema parvum Isolates.</title>
        <authorList>
            <person name="Zeng H."/>
            <person name="Watt R.M."/>
        </authorList>
    </citation>
    <scope>NUCLEOTIDE SEQUENCE [LARGE SCALE GENOMIC DNA]</scope>
    <source>
        <strain evidence="11 12">ATCC 700770</strain>
    </source>
</reference>
<organism evidence="11 12">
    <name type="scientific">Treponema parvum</name>
    <dbReference type="NCBI Taxonomy" id="138851"/>
    <lineage>
        <taxon>Bacteria</taxon>
        <taxon>Pseudomonadati</taxon>
        <taxon>Spirochaetota</taxon>
        <taxon>Spirochaetia</taxon>
        <taxon>Spirochaetales</taxon>
        <taxon>Treponemataceae</taxon>
        <taxon>Treponema</taxon>
    </lineage>
</organism>
<name>A0A975F3Q6_9SPIR</name>
<dbReference type="InterPro" id="IPR045378">
    <property type="entry name" value="LNT_N"/>
</dbReference>
<dbReference type="Proteomes" id="UP000671908">
    <property type="component" value="Chromosome"/>
</dbReference>
<comment type="function">
    <text evidence="9">Catalyzes the phospholipid dependent N-acylation of the N-terminal cysteine of apolipoprotein, the last step in lipoprotein maturation.</text>
</comment>
<dbReference type="Pfam" id="PF20154">
    <property type="entry name" value="LNT_N"/>
    <property type="match status" value="1"/>
</dbReference>
<dbReference type="KEGG" id="tpav:HRQ91_06685"/>
<proteinExistence type="inferred from homology"/>
<dbReference type="Pfam" id="PF00795">
    <property type="entry name" value="CN_hydrolase"/>
    <property type="match status" value="1"/>
</dbReference>
<keyword evidence="4 9" id="KW-0808">Transferase</keyword>
<dbReference type="RefSeq" id="WP_210118845.1">
    <property type="nucleotide sequence ID" value="NZ_CP054142.1"/>
</dbReference>
<dbReference type="Gene3D" id="3.60.110.10">
    <property type="entry name" value="Carbon-nitrogen hydrolase"/>
    <property type="match status" value="1"/>
</dbReference>
<keyword evidence="6 9" id="KW-1133">Transmembrane helix</keyword>
<evidence type="ECO:0000256" key="3">
    <source>
        <dbReference type="ARBA" id="ARBA00022475"/>
    </source>
</evidence>
<comment type="pathway">
    <text evidence="9">Protein modification; lipoprotein biosynthesis (N-acyl transfer).</text>
</comment>
<dbReference type="EC" id="2.3.1.269" evidence="9"/>
<protein>
    <recommendedName>
        <fullName evidence="9">Apolipoprotein N-acyltransferase</fullName>
        <shortName evidence="9">ALP N-acyltransferase</shortName>
        <ecNumber evidence="9">2.3.1.269</ecNumber>
    </recommendedName>
</protein>
<keyword evidence="7 9" id="KW-0472">Membrane</keyword>
<dbReference type="GO" id="GO:0005886">
    <property type="term" value="C:plasma membrane"/>
    <property type="evidence" value="ECO:0007669"/>
    <property type="project" value="UniProtKB-SubCell"/>
</dbReference>
<evidence type="ECO:0000256" key="9">
    <source>
        <dbReference type="HAMAP-Rule" id="MF_01148"/>
    </source>
</evidence>
<dbReference type="CDD" id="cd07571">
    <property type="entry name" value="ALP_N-acyl_transferase"/>
    <property type="match status" value="1"/>
</dbReference>
<dbReference type="PANTHER" id="PTHR38686:SF1">
    <property type="entry name" value="APOLIPOPROTEIN N-ACYLTRANSFERASE"/>
    <property type="match status" value="1"/>
</dbReference>
<feature type="domain" description="CN hydrolase" evidence="10">
    <location>
        <begin position="259"/>
        <end position="541"/>
    </location>
</feature>
<feature type="transmembrane region" description="Helical" evidence="9">
    <location>
        <begin position="229"/>
        <end position="247"/>
    </location>
</feature>
<keyword evidence="12" id="KW-1185">Reference proteome</keyword>
<gene>
    <name evidence="9 11" type="primary">lnt</name>
    <name evidence="11" type="ORF">HRQ91_06685</name>
</gene>
<evidence type="ECO:0000256" key="8">
    <source>
        <dbReference type="ARBA" id="ARBA00023315"/>
    </source>
</evidence>
<dbReference type="NCBIfam" id="TIGR00546">
    <property type="entry name" value="lnt"/>
    <property type="match status" value="1"/>
</dbReference>
<comment type="similarity">
    <text evidence="2 9">Belongs to the CN hydrolase family. Apolipoprotein N-acyltransferase subfamily.</text>
</comment>
<feature type="transmembrane region" description="Helical" evidence="9">
    <location>
        <begin position="555"/>
        <end position="573"/>
    </location>
</feature>
<evidence type="ECO:0000313" key="12">
    <source>
        <dbReference type="Proteomes" id="UP000671908"/>
    </source>
</evidence>
<dbReference type="SUPFAM" id="SSF56317">
    <property type="entry name" value="Carbon-nitrogen hydrolase"/>
    <property type="match status" value="1"/>
</dbReference>
<sequence>MNLFLQVFCSLFSALLCALAVPNEFLTFGSPFLGLIALIPHYLAVSKSTSFKNAVFLNALQVMAVHLISSFWLANFRDFAIFTLGASAAGTACIGAFFGWILFFPYAKPSRVYAKPRGLYVKTHAAESVLLRRDIKKIFYPSFRILYFSAVWVAWEWVKSNGFLGYPWGTLSMCFYNAKCFIQIADISGAYGITFLAVLFSSVCAEGINLIGSIKNFQNPKEILSDYKMTASLCVSFFVLSFAYGVFQYSKKRTPVKFLNTVIVQQNIDPWGDTDDSLSVTLSKNLSEQYIEQMRENRISPDLVVWSEAVLRCPFPQGQNYYKKAPADEPLINFIDRMNVPFLVGAPYLLDKKTNSYGNAAVLIDADGIFRGAYSKIHLVPFAEIIPWVEFKWVAFLMDSLVGFSSSWKAGNQYVLFDIPAHVNPEYEAPVSVISLTEESKVPVVRIGTPICFEDAFPKICGNFSKAGCELFINLTDDSWSRTASAEYQHFVIAALRSVEFRTPMVRSTNSGYSTVIDPAGRVLQDLPLFTPAAASCAVPVYEKTVTIYERFGNWLAYCCMIFVFLSLCFAAKDGTENNGTAH</sequence>
<keyword evidence="5 9" id="KW-0812">Transmembrane</keyword>
<dbReference type="PANTHER" id="PTHR38686">
    <property type="entry name" value="APOLIPOPROTEIN N-ACYLTRANSFERASE"/>
    <property type="match status" value="1"/>
</dbReference>
<evidence type="ECO:0000256" key="4">
    <source>
        <dbReference type="ARBA" id="ARBA00022679"/>
    </source>
</evidence>
<comment type="subcellular location">
    <subcellularLocation>
        <location evidence="1 9">Cell membrane</location>
        <topology evidence="1 9">Multi-pass membrane protein</topology>
    </subcellularLocation>
</comment>
<dbReference type="GO" id="GO:0042158">
    <property type="term" value="P:lipoprotein biosynthetic process"/>
    <property type="evidence" value="ECO:0007669"/>
    <property type="project" value="UniProtKB-UniRule"/>
</dbReference>
<feature type="transmembrane region" description="Helical" evidence="9">
    <location>
        <begin position="79"/>
        <end position="107"/>
    </location>
</feature>
<keyword evidence="3 9" id="KW-1003">Cell membrane</keyword>
<dbReference type="GO" id="GO:0016410">
    <property type="term" value="F:N-acyltransferase activity"/>
    <property type="evidence" value="ECO:0007669"/>
    <property type="project" value="UniProtKB-UniRule"/>
</dbReference>
<evidence type="ECO:0000259" key="10">
    <source>
        <dbReference type="PROSITE" id="PS50263"/>
    </source>
</evidence>
<keyword evidence="8 9" id="KW-0012">Acyltransferase</keyword>
<comment type="catalytic activity">
    <reaction evidence="9">
        <text>N-terminal S-1,2-diacyl-sn-glyceryl-L-cysteinyl-[lipoprotein] + a glycerophospholipid = N-acyl-S-1,2-diacyl-sn-glyceryl-L-cysteinyl-[lipoprotein] + a 2-acyl-sn-glycero-3-phospholipid + H(+)</text>
        <dbReference type="Rhea" id="RHEA:48228"/>
        <dbReference type="Rhea" id="RHEA-COMP:14681"/>
        <dbReference type="Rhea" id="RHEA-COMP:14684"/>
        <dbReference type="ChEBI" id="CHEBI:15378"/>
        <dbReference type="ChEBI" id="CHEBI:136912"/>
        <dbReference type="ChEBI" id="CHEBI:140656"/>
        <dbReference type="ChEBI" id="CHEBI:140657"/>
        <dbReference type="ChEBI" id="CHEBI:140660"/>
        <dbReference type="EC" id="2.3.1.269"/>
    </reaction>
</comment>